<evidence type="ECO:0000313" key="2">
    <source>
        <dbReference type="EMBL" id="KGN92852.1"/>
    </source>
</evidence>
<keyword evidence="1" id="KW-0732">Signal</keyword>
<dbReference type="RefSeq" id="WP_036789387.1">
    <property type="nucleotide sequence ID" value="NZ_JQZV01000006.1"/>
</dbReference>
<evidence type="ECO:0000256" key="1">
    <source>
        <dbReference type="SAM" id="SignalP"/>
    </source>
</evidence>
<gene>
    <name evidence="2" type="ORF">HQ43_02960</name>
</gene>
<feature type="signal peptide" evidence="1">
    <location>
        <begin position="1"/>
        <end position="19"/>
    </location>
</feature>
<accession>A0ABR4XLM8</accession>
<dbReference type="EMBL" id="JQZV01000006">
    <property type="protein sequence ID" value="KGN92852.1"/>
    <property type="molecule type" value="Genomic_DNA"/>
</dbReference>
<sequence>MKKISLLTLLLLLFTGCTSESSRQANSLVEAAQQALDAGLLEDATILADSLHRTFPKEIAARKAMEPIRKEAIDRICTRDMAYIDSLRPIKLQEISAMEKELFTRIENKEFADETLLRFKGFDGITSPSAPFLDVYIKEKDMKIQLISGCAAPGKGYGHTGFLVVDEKSGLEFRSDEIEYDGGVNYCFTDGGITYERITYPESNVLELAALLGSMETMPGKIKVQLLSPKGKAPSFTLSSAAMDAIKGCGRLILLKKEMEDMEKHYTRTQQRHASI</sequence>
<dbReference type="PROSITE" id="PS51257">
    <property type="entry name" value="PROKAR_LIPOPROTEIN"/>
    <property type="match status" value="1"/>
</dbReference>
<feature type="chain" id="PRO_5047248089" description="Lipoprotein" evidence="1">
    <location>
        <begin position="20"/>
        <end position="276"/>
    </location>
</feature>
<keyword evidence="3" id="KW-1185">Reference proteome</keyword>
<evidence type="ECO:0000313" key="3">
    <source>
        <dbReference type="Proteomes" id="UP000030101"/>
    </source>
</evidence>
<organism evidence="2 3">
    <name type="scientific">Porphyromonas canoris</name>
    <dbReference type="NCBI Taxonomy" id="36875"/>
    <lineage>
        <taxon>Bacteria</taxon>
        <taxon>Pseudomonadati</taxon>
        <taxon>Bacteroidota</taxon>
        <taxon>Bacteroidia</taxon>
        <taxon>Bacteroidales</taxon>
        <taxon>Porphyromonadaceae</taxon>
        <taxon>Porphyromonas</taxon>
    </lineage>
</organism>
<protein>
    <recommendedName>
        <fullName evidence="4">Lipoprotein</fullName>
    </recommendedName>
</protein>
<reference evidence="2 3" key="1">
    <citation type="submission" date="2014-08" db="EMBL/GenBank/DDBJ databases">
        <title>Porphyromonas canoris strain:OH2762 Genome sequencing.</title>
        <authorList>
            <person name="Wallis C."/>
            <person name="Deusch O."/>
            <person name="O'Flynn C."/>
            <person name="Davis I."/>
            <person name="Jospin G."/>
            <person name="Darling A.E."/>
            <person name="Coil D.A."/>
            <person name="Alexiev A."/>
            <person name="Horsfall A."/>
            <person name="Kirkwood N."/>
            <person name="Harris S."/>
            <person name="Eisen J.A."/>
        </authorList>
    </citation>
    <scope>NUCLEOTIDE SEQUENCE [LARGE SCALE GENOMIC DNA]</scope>
    <source>
        <strain evidence="3">COT-108 OH2762</strain>
    </source>
</reference>
<comment type="caution">
    <text evidence="2">The sequence shown here is derived from an EMBL/GenBank/DDBJ whole genome shotgun (WGS) entry which is preliminary data.</text>
</comment>
<evidence type="ECO:0008006" key="4">
    <source>
        <dbReference type="Google" id="ProtNLM"/>
    </source>
</evidence>
<proteinExistence type="predicted"/>
<name>A0ABR4XLM8_9PORP</name>
<dbReference type="Proteomes" id="UP000030101">
    <property type="component" value="Unassembled WGS sequence"/>
</dbReference>